<dbReference type="InterPro" id="IPR001969">
    <property type="entry name" value="Aspartic_peptidase_AS"/>
</dbReference>
<proteinExistence type="predicted"/>
<dbReference type="HOGENOM" id="CLU_070627_0_0_1"/>
<dbReference type="InterPro" id="IPR021109">
    <property type="entry name" value="Peptidase_aspartic_dom_sf"/>
</dbReference>
<keyword evidence="1" id="KW-0645">Protease</keyword>
<keyword evidence="1" id="KW-0064">Aspartyl protease</keyword>
<accession>A0A0C9U5M9</accession>
<evidence type="ECO:0000313" key="3">
    <source>
        <dbReference type="Proteomes" id="UP000054279"/>
    </source>
</evidence>
<keyword evidence="1" id="KW-0378">Hydrolase</keyword>
<reference evidence="2 3" key="1">
    <citation type="submission" date="2014-06" db="EMBL/GenBank/DDBJ databases">
        <title>Evolutionary Origins and Diversification of the Mycorrhizal Mutualists.</title>
        <authorList>
            <consortium name="DOE Joint Genome Institute"/>
            <consortium name="Mycorrhizal Genomics Consortium"/>
            <person name="Kohler A."/>
            <person name="Kuo A."/>
            <person name="Nagy L.G."/>
            <person name="Floudas D."/>
            <person name="Copeland A."/>
            <person name="Barry K.W."/>
            <person name="Cichocki N."/>
            <person name="Veneault-Fourrey C."/>
            <person name="LaButti K."/>
            <person name="Lindquist E.A."/>
            <person name="Lipzen A."/>
            <person name="Lundell T."/>
            <person name="Morin E."/>
            <person name="Murat C."/>
            <person name="Riley R."/>
            <person name="Ohm R."/>
            <person name="Sun H."/>
            <person name="Tunlid A."/>
            <person name="Henrissat B."/>
            <person name="Grigoriev I.V."/>
            <person name="Hibbett D.S."/>
            <person name="Martin F."/>
        </authorList>
    </citation>
    <scope>NUCLEOTIDE SEQUENCE [LARGE SCALE GENOMIC DNA]</scope>
    <source>
        <strain evidence="2 3">SS14</strain>
    </source>
</reference>
<dbReference type="PROSITE" id="PS00141">
    <property type="entry name" value="ASP_PROTEASE"/>
    <property type="match status" value="1"/>
</dbReference>
<dbReference type="CDD" id="cd00303">
    <property type="entry name" value="retropepsin_like"/>
    <property type="match status" value="1"/>
</dbReference>
<dbReference type="GO" id="GO:0004190">
    <property type="term" value="F:aspartic-type endopeptidase activity"/>
    <property type="evidence" value="ECO:0007669"/>
    <property type="project" value="UniProtKB-KW"/>
</dbReference>
<keyword evidence="3" id="KW-1185">Reference proteome</keyword>
<evidence type="ECO:0000313" key="2">
    <source>
        <dbReference type="EMBL" id="KIJ29599.1"/>
    </source>
</evidence>
<dbReference type="EMBL" id="KN837279">
    <property type="protein sequence ID" value="KIJ29599.1"/>
    <property type="molecule type" value="Genomic_DNA"/>
</dbReference>
<sequence>MLTLKKLMARHPGCAFHGSQATATEAWLGEYGKYKTRVVIDSGADITLISHAAVSNLSPKPKVKTGQQINLVQVTRASKISGFITLPIFFDADKDPVKLELEAYVAKGMTTPFILGNDFADQYALSVVRDENGAHLSLGDIGRKIQVENSIGPSLQNKTGHVFQVRTKTGISYLVEKFKNHPRAKKARKSERKKKIENPVRATEECVILPNTMKAVSVTLNFPEKLDIAYVEKLLISNCGEDHFYSSPHYLIIREDCRLRISNFSTFPVKIQKGQILGIRPLSCYMTQFS</sequence>
<dbReference type="SUPFAM" id="SSF50630">
    <property type="entry name" value="Acid proteases"/>
    <property type="match status" value="1"/>
</dbReference>
<dbReference type="Proteomes" id="UP000054279">
    <property type="component" value="Unassembled WGS sequence"/>
</dbReference>
<dbReference type="Gene3D" id="2.40.70.10">
    <property type="entry name" value="Acid Proteases"/>
    <property type="match status" value="1"/>
</dbReference>
<dbReference type="AlphaFoldDB" id="A0A0C9U5M9"/>
<dbReference type="OrthoDB" id="3068303at2759"/>
<evidence type="ECO:0000256" key="1">
    <source>
        <dbReference type="ARBA" id="ARBA00022750"/>
    </source>
</evidence>
<dbReference type="GO" id="GO:0006508">
    <property type="term" value="P:proteolysis"/>
    <property type="evidence" value="ECO:0007669"/>
    <property type="project" value="InterPro"/>
</dbReference>
<protein>
    <submittedName>
        <fullName evidence="2">Uncharacterized protein</fullName>
    </submittedName>
</protein>
<gene>
    <name evidence="2" type="ORF">M422DRAFT_54099</name>
</gene>
<name>A0A0C9U5M9_SPHS4</name>
<organism evidence="2 3">
    <name type="scientific">Sphaerobolus stellatus (strain SS14)</name>
    <dbReference type="NCBI Taxonomy" id="990650"/>
    <lineage>
        <taxon>Eukaryota</taxon>
        <taxon>Fungi</taxon>
        <taxon>Dikarya</taxon>
        <taxon>Basidiomycota</taxon>
        <taxon>Agaricomycotina</taxon>
        <taxon>Agaricomycetes</taxon>
        <taxon>Phallomycetidae</taxon>
        <taxon>Geastrales</taxon>
        <taxon>Sphaerobolaceae</taxon>
        <taxon>Sphaerobolus</taxon>
    </lineage>
</organism>